<keyword evidence="2" id="KW-1185">Reference proteome</keyword>
<dbReference type="EMBL" id="FPBV01000046">
    <property type="protein sequence ID" value="SFV08578.1"/>
    <property type="molecule type" value="Genomic_DNA"/>
</dbReference>
<dbReference type="PANTHER" id="PTHR34047">
    <property type="entry name" value="NUCLEAR INTRON MATURASE 1, MITOCHONDRIAL-RELATED"/>
    <property type="match status" value="1"/>
</dbReference>
<name>A0A1I7LFY2_9BACL</name>
<dbReference type="InterPro" id="IPR051083">
    <property type="entry name" value="GrpII_Intron_Splice-Mob/Def"/>
</dbReference>
<dbReference type="Proteomes" id="UP000183508">
    <property type="component" value="Unassembled WGS sequence"/>
</dbReference>
<keyword evidence="1" id="KW-0695">RNA-directed DNA polymerase</keyword>
<dbReference type="OrthoDB" id="9793236at2"/>
<keyword evidence="1" id="KW-0808">Transferase</keyword>
<dbReference type="InterPro" id="IPR043502">
    <property type="entry name" value="DNA/RNA_pol_sf"/>
</dbReference>
<proteinExistence type="predicted"/>
<gene>
    <name evidence="1" type="ORF">SAMN05421543_1465</name>
</gene>
<dbReference type="GO" id="GO:0003964">
    <property type="term" value="F:RNA-directed DNA polymerase activity"/>
    <property type="evidence" value="ECO:0007669"/>
    <property type="project" value="UniProtKB-KW"/>
</dbReference>
<evidence type="ECO:0000313" key="1">
    <source>
        <dbReference type="EMBL" id="SFV08578.1"/>
    </source>
</evidence>
<protein>
    <submittedName>
        <fullName evidence="1">Reverse transcriptase (RNA-dependent DNA polymerase)</fullName>
    </submittedName>
</protein>
<reference evidence="2" key="1">
    <citation type="submission" date="2016-10" db="EMBL/GenBank/DDBJ databases">
        <authorList>
            <person name="Varghese N."/>
        </authorList>
    </citation>
    <scope>NUCLEOTIDE SEQUENCE [LARGE SCALE GENOMIC DNA]</scope>
    <source>
        <strain evidence="2">DSM 17980</strain>
    </source>
</reference>
<evidence type="ECO:0000313" key="2">
    <source>
        <dbReference type="Proteomes" id="UP000183508"/>
    </source>
</evidence>
<dbReference type="STRING" id="392015.SAMN05421543_1465"/>
<accession>A0A1I7LFY2</accession>
<dbReference type="PANTHER" id="PTHR34047:SF8">
    <property type="entry name" value="PROTEIN YKFC"/>
    <property type="match status" value="1"/>
</dbReference>
<organism evidence="1 2">
    <name type="scientific">Alicyclobacillus macrosporangiidus</name>
    <dbReference type="NCBI Taxonomy" id="392015"/>
    <lineage>
        <taxon>Bacteria</taxon>
        <taxon>Bacillati</taxon>
        <taxon>Bacillota</taxon>
        <taxon>Bacilli</taxon>
        <taxon>Bacillales</taxon>
        <taxon>Alicyclobacillaceae</taxon>
        <taxon>Alicyclobacillus</taxon>
    </lineage>
</organism>
<dbReference type="AlphaFoldDB" id="A0A1I7LFY2"/>
<dbReference type="SUPFAM" id="SSF56672">
    <property type="entry name" value="DNA/RNA polymerases"/>
    <property type="match status" value="1"/>
</dbReference>
<sequence length="135" mass="15168">MNGRESAEAIVHGRALARARAKHETRTDYIQIHWADIRQQLLAVTYKLQPVRRVEIPKPGGGVRGLGIPTVIDGLIQQAWLQVLNPIFYPGFSREGFGFRPGRSAHDAVRRAQQYIQLGYRWAVDLVCGPARTVV</sequence>
<keyword evidence="1" id="KW-0548">Nucleotidyltransferase</keyword>
<dbReference type="CDD" id="cd01651">
    <property type="entry name" value="RT_G2_intron"/>
    <property type="match status" value="1"/>
</dbReference>